<reference evidence="2 3" key="1">
    <citation type="submission" date="2019-11" db="EMBL/GenBank/DDBJ databases">
        <title>Pedobacter sp. HMF7056 Genome sequencing and assembly.</title>
        <authorList>
            <person name="Kang H."/>
            <person name="Kim H."/>
            <person name="Joh K."/>
        </authorList>
    </citation>
    <scope>NUCLEOTIDE SEQUENCE [LARGE SCALE GENOMIC DNA]</scope>
    <source>
        <strain evidence="2 3">HMF7056</strain>
    </source>
</reference>
<dbReference type="InterPro" id="IPR017946">
    <property type="entry name" value="PLC-like_Pdiesterase_TIM-brl"/>
</dbReference>
<proteinExistence type="predicted"/>
<dbReference type="PANTHER" id="PTHR31571:SF1">
    <property type="entry name" value="ALTERED INHERITANCE OF MITOCHONDRIA PROTEIN 6"/>
    <property type="match status" value="1"/>
</dbReference>
<dbReference type="Proteomes" id="UP000451233">
    <property type="component" value="Unassembled WGS sequence"/>
</dbReference>
<dbReference type="GO" id="GO:0008081">
    <property type="term" value="F:phosphoric diester hydrolase activity"/>
    <property type="evidence" value="ECO:0007669"/>
    <property type="project" value="InterPro"/>
</dbReference>
<evidence type="ECO:0000313" key="2">
    <source>
        <dbReference type="EMBL" id="MXV17701.1"/>
    </source>
</evidence>
<evidence type="ECO:0000313" key="3">
    <source>
        <dbReference type="Proteomes" id="UP000451233"/>
    </source>
</evidence>
<dbReference type="InterPro" id="IPR051236">
    <property type="entry name" value="HAT_RTT109-like"/>
</dbReference>
<dbReference type="GO" id="GO:0006629">
    <property type="term" value="P:lipid metabolic process"/>
    <property type="evidence" value="ECO:0007669"/>
    <property type="project" value="InterPro"/>
</dbReference>
<dbReference type="SUPFAM" id="SSF51695">
    <property type="entry name" value="PLC-like phosphodiesterases"/>
    <property type="match status" value="1"/>
</dbReference>
<dbReference type="EMBL" id="WVHS01000005">
    <property type="protein sequence ID" value="MXV17701.1"/>
    <property type="molecule type" value="Genomic_DNA"/>
</dbReference>
<gene>
    <name evidence="2" type="ORF">GS398_20535</name>
</gene>
<comment type="caution">
    <text evidence="2">The sequence shown here is derived from an EMBL/GenBank/DDBJ whole genome shotgun (WGS) entry which is preliminary data.</text>
</comment>
<dbReference type="PANTHER" id="PTHR31571">
    <property type="entry name" value="ALTERED INHERITANCE OF MITOCHONDRIA PROTEIN 6"/>
    <property type="match status" value="1"/>
</dbReference>
<protein>
    <recommendedName>
        <fullName evidence="1">Altered inheritance of mitochondria protein 6</fullName>
    </recommendedName>
</protein>
<dbReference type="InterPro" id="IPR039559">
    <property type="entry name" value="AIM6_PI-PLC-like_dom"/>
</dbReference>
<sequence length="264" mass="30175">MQLQSLDPVRQQHFFLPNAYSHNDYWNKRPLADALENGFLYVEADIFLLSGQLIVAHVNPFWKKNRTLEELYFAPIARYLATPGCTIDRDHPVTLMIDIKTGAARTYKALLPLLEKYRHILTVCENGRISRNAVTVVLTGNKPTGILSEEVCRLAFIDADLKSIKKRPLNHAISPMASCRYSRLLKWSGKGPIPEAERTRLKLYIQMAHFQGKKVRLWASPENEAVWKELLACGVDLINTDRLVALKNFLVAEQRTLYPGKLYV</sequence>
<dbReference type="Gene3D" id="3.20.20.190">
    <property type="entry name" value="Phosphatidylinositol (PI) phosphodiesterase"/>
    <property type="match status" value="1"/>
</dbReference>
<organism evidence="2 3">
    <name type="scientific">Hufsiella ginkgonis</name>
    <dbReference type="NCBI Taxonomy" id="2695274"/>
    <lineage>
        <taxon>Bacteria</taxon>
        <taxon>Pseudomonadati</taxon>
        <taxon>Bacteroidota</taxon>
        <taxon>Sphingobacteriia</taxon>
        <taxon>Sphingobacteriales</taxon>
        <taxon>Sphingobacteriaceae</taxon>
        <taxon>Hufsiella</taxon>
    </lineage>
</organism>
<evidence type="ECO:0000256" key="1">
    <source>
        <dbReference type="ARBA" id="ARBA00014286"/>
    </source>
</evidence>
<dbReference type="CDD" id="cd08577">
    <property type="entry name" value="PI-PLCc_GDPD_SF_unchar3"/>
    <property type="match status" value="1"/>
</dbReference>
<name>A0A7K1Y379_9SPHI</name>
<dbReference type="AlphaFoldDB" id="A0A7K1Y379"/>
<dbReference type="Pfam" id="PF13653">
    <property type="entry name" value="GDPD_2"/>
    <property type="match status" value="1"/>
</dbReference>
<accession>A0A7K1Y379</accession>
<keyword evidence="3" id="KW-1185">Reference proteome</keyword>